<dbReference type="SUPFAM" id="SSF141130">
    <property type="entry name" value="Acetamidase/Formamidase-like"/>
    <property type="match status" value="1"/>
</dbReference>
<protein>
    <submittedName>
        <fullName evidence="1">Acetamidase/Formamidase</fullName>
    </submittedName>
</protein>
<dbReference type="PANTHER" id="PTHR31891">
    <property type="entry name" value="FORMAMIDASE C869.04-RELATED"/>
    <property type="match status" value="1"/>
</dbReference>
<dbReference type="KEGG" id="saq:Sare_1964"/>
<dbReference type="Gene3D" id="3.10.28.20">
    <property type="entry name" value="Acetamidase/Formamidase-like domains"/>
    <property type="match status" value="1"/>
</dbReference>
<dbReference type="Gene3D" id="2.60.120.580">
    <property type="entry name" value="Acetamidase/Formamidase-like domains"/>
    <property type="match status" value="2"/>
</dbReference>
<dbReference type="GO" id="GO:0016811">
    <property type="term" value="F:hydrolase activity, acting on carbon-nitrogen (but not peptide) bonds, in linear amides"/>
    <property type="evidence" value="ECO:0007669"/>
    <property type="project" value="InterPro"/>
</dbReference>
<reference evidence="1" key="1">
    <citation type="submission" date="2007-10" db="EMBL/GenBank/DDBJ databases">
        <title>Complete sequence of Salinispora arenicola CNS-205.</title>
        <authorList>
            <consortium name="US DOE Joint Genome Institute"/>
            <person name="Copeland A."/>
            <person name="Lucas S."/>
            <person name="Lapidus A."/>
            <person name="Barry K."/>
            <person name="Glavina del Rio T."/>
            <person name="Dalin E."/>
            <person name="Tice H."/>
            <person name="Pitluck S."/>
            <person name="Foster B."/>
            <person name="Schmutz J."/>
            <person name="Larimer F."/>
            <person name="Land M."/>
            <person name="Hauser L."/>
            <person name="Kyrpides N."/>
            <person name="Ivanova N."/>
            <person name="Jensen P.R."/>
            <person name="Moore B.S."/>
            <person name="Penn K."/>
            <person name="Jenkins C."/>
            <person name="Udwary D."/>
            <person name="Xiang L."/>
            <person name="Gontang E."/>
            <person name="Richardson P."/>
        </authorList>
    </citation>
    <scope>NUCLEOTIDE SEQUENCE [LARGE SCALE GENOMIC DNA]</scope>
    <source>
        <strain evidence="1">CNS-205</strain>
    </source>
</reference>
<dbReference type="OrthoDB" id="9785236at2"/>
<dbReference type="EMBL" id="CP000850">
    <property type="protein sequence ID" value="ABV97849.1"/>
    <property type="molecule type" value="Genomic_DNA"/>
</dbReference>
<dbReference type="STRING" id="391037.Sare_1964"/>
<dbReference type="Pfam" id="PF03069">
    <property type="entry name" value="FmdA_AmdA"/>
    <property type="match status" value="1"/>
</dbReference>
<evidence type="ECO:0000313" key="1">
    <source>
        <dbReference type="EMBL" id="ABV97849.1"/>
    </source>
</evidence>
<gene>
    <name evidence="1" type="ordered locus">Sare_1964</name>
</gene>
<dbReference type="PATRIC" id="fig|391037.6.peg.1993"/>
<dbReference type="PANTHER" id="PTHR31891:SF1">
    <property type="entry name" value="FORMAMIDASE C869.04-RELATED"/>
    <property type="match status" value="1"/>
</dbReference>
<dbReference type="InterPro" id="IPR004304">
    <property type="entry name" value="FmdA_AmdA"/>
</dbReference>
<accession>A8LYY6</accession>
<dbReference type="HOGENOM" id="CLU_032013_1_1_11"/>
<sequence length="350" mass="37216">MTSMNTITYRPARDELAYTFSGRMPVAHVRAGDVLQVYTEDCFGGRVRGPGDLPSQVCQMPYLNPVSGPFFVEGAEPGDTLAVHIMSIEPARQWGVSATFPHFGALTSTSHTATLQPPLQERVWVYSIDRQAGTVGFQATETDHQVDLPLAPMIGTIGVAPAAFEARATIVPDTHGGNLDTPLLQAGTTLYLGVNVHGALLALGDGHARQGDGEACGAGVEIATVTTLTVEVIKRVTMQWPRLETDTTIASVGCARPLEDAYRVAHTDLVAWASELTGMDTLDAYQLISQAGRAPVGNVCDPNYTVLATVDTAALPRCTPAYGGVHDRLRRHGIHPGSEGIHPDGEGISR</sequence>
<name>A8LYY6_SALAI</name>
<dbReference type="eggNOG" id="COG2421">
    <property type="taxonomic scope" value="Bacteria"/>
</dbReference>
<dbReference type="AlphaFoldDB" id="A8LYY6"/>
<organism evidence="1">
    <name type="scientific">Salinispora arenicola (strain CNS-205)</name>
    <dbReference type="NCBI Taxonomy" id="391037"/>
    <lineage>
        <taxon>Bacteria</taxon>
        <taxon>Bacillati</taxon>
        <taxon>Actinomycetota</taxon>
        <taxon>Actinomycetes</taxon>
        <taxon>Micromonosporales</taxon>
        <taxon>Micromonosporaceae</taxon>
        <taxon>Salinispora</taxon>
    </lineage>
</organism>
<proteinExistence type="predicted"/>